<dbReference type="SMART" id="SM00345">
    <property type="entry name" value="HTH_GNTR"/>
    <property type="match status" value="1"/>
</dbReference>
<dbReference type="SUPFAM" id="SSF64288">
    <property type="entry name" value="Chorismate lyase-like"/>
    <property type="match status" value="1"/>
</dbReference>
<dbReference type="PANTHER" id="PTHR44846">
    <property type="entry name" value="MANNOSYL-D-GLYCERATE TRANSPORT/METABOLISM SYSTEM REPRESSOR MNGR-RELATED"/>
    <property type="match status" value="1"/>
</dbReference>
<keyword evidence="1" id="KW-0805">Transcription regulation</keyword>
<dbReference type="CDD" id="cd07377">
    <property type="entry name" value="WHTH_GntR"/>
    <property type="match status" value="1"/>
</dbReference>
<gene>
    <name evidence="5" type="ORF">RM552_09980</name>
</gene>
<evidence type="ECO:0000256" key="2">
    <source>
        <dbReference type="ARBA" id="ARBA00023125"/>
    </source>
</evidence>
<evidence type="ECO:0000259" key="4">
    <source>
        <dbReference type="PROSITE" id="PS50949"/>
    </source>
</evidence>
<keyword evidence="2" id="KW-0238">DNA-binding</keyword>
<comment type="caution">
    <text evidence="5">The sequence shown here is derived from an EMBL/GenBank/DDBJ whole genome shotgun (WGS) entry which is preliminary data.</text>
</comment>
<dbReference type="InterPro" id="IPR000524">
    <property type="entry name" value="Tscrpt_reg_HTH_GntR"/>
</dbReference>
<evidence type="ECO:0000313" key="5">
    <source>
        <dbReference type="EMBL" id="MDT0595172.1"/>
    </source>
</evidence>
<name>A0ABU2ZRB5_9ALTE</name>
<accession>A0ABU2ZRB5</accession>
<keyword evidence="6" id="KW-1185">Reference proteome</keyword>
<feature type="domain" description="HTH gntR-type" evidence="4">
    <location>
        <begin position="18"/>
        <end position="86"/>
    </location>
</feature>
<dbReference type="PROSITE" id="PS50949">
    <property type="entry name" value="HTH_GNTR"/>
    <property type="match status" value="1"/>
</dbReference>
<dbReference type="InterPro" id="IPR036390">
    <property type="entry name" value="WH_DNA-bd_sf"/>
</dbReference>
<evidence type="ECO:0000256" key="3">
    <source>
        <dbReference type="ARBA" id="ARBA00023163"/>
    </source>
</evidence>
<dbReference type="Gene3D" id="3.40.1410.10">
    <property type="entry name" value="Chorismate lyase-like"/>
    <property type="match status" value="1"/>
</dbReference>
<dbReference type="InterPro" id="IPR028978">
    <property type="entry name" value="Chorismate_lyase_/UTRA_dom_sf"/>
</dbReference>
<keyword evidence="3" id="KW-0804">Transcription</keyword>
<dbReference type="Proteomes" id="UP001253545">
    <property type="component" value="Unassembled WGS sequence"/>
</dbReference>
<dbReference type="Gene3D" id="1.10.10.10">
    <property type="entry name" value="Winged helix-like DNA-binding domain superfamily/Winged helix DNA-binding domain"/>
    <property type="match status" value="1"/>
</dbReference>
<dbReference type="InterPro" id="IPR011663">
    <property type="entry name" value="UTRA"/>
</dbReference>
<evidence type="ECO:0000256" key="1">
    <source>
        <dbReference type="ARBA" id="ARBA00023015"/>
    </source>
</evidence>
<dbReference type="InterPro" id="IPR050679">
    <property type="entry name" value="Bact_HTH_transcr_reg"/>
</dbReference>
<proteinExistence type="predicted"/>
<protein>
    <submittedName>
        <fullName evidence="5">GntR family transcriptional regulator</fullName>
    </submittedName>
</protein>
<dbReference type="RefSeq" id="WP_311368686.1">
    <property type="nucleotide sequence ID" value="NZ_JAVRHX010000002.1"/>
</dbReference>
<dbReference type="InterPro" id="IPR036388">
    <property type="entry name" value="WH-like_DNA-bd_sf"/>
</dbReference>
<dbReference type="EMBL" id="JAVRHX010000002">
    <property type="protein sequence ID" value="MDT0595172.1"/>
    <property type="molecule type" value="Genomic_DNA"/>
</dbReference>
<evidence type="ECO:0000313" key="6">
    <source>
        <dbReference type="Proteomes" id="UP001253545"/>
    </source>
</evidence>
<organism evidence="5 6">
    <name type="scientific">Glaciecola petra</name>
    <dbReference type="NCBI Taxonomy" id="3075602"/>
    <lineage>
        <taxon>Bacteria</taxon>
        <taxon>Pseudomonadati</taxon>
        <taxon>Pseudomonadota</taxon>
        <taxon>Gammaproteobacteria</taxon>
        <taxon>Alteromonadales</taxon>
        <taxon>Alteromonadaceae</taxon>
        <taxon>Glaciecola</taxon>
    </lineage>
</organism>
<dbReference type="PANTHER" id="PTHR44846:SF1">
    <property type="entry name" value="MANNOSYL-D-GLYCERATE TRANSPORT_METABOLISM SYSTEM REPRESSOR MNGR-RELATED"/>
    <property type="match status" value="1"/>
</dbReference>
<reference evidence="5 6" key="1">
    <citation type="submission" date="2023-09" db="EMBL/GenBank/DDBJ databases">
        <authorList>
            <person name="Rey-Velasco X."/>
        </authorList>
    </citation>
    <scope>NUCLEOTIDE SEQUENCE [LARGE SCALE GENOMIC DNA]</scope>
    <source>
        <strain evidence="5 6">P117</strain>
    </source>
</reference>
<dbReference type="Pfam" id="PF07702">
    <property type="entry name" value="UTRA"/>
    <property type="match status" value="1"/>
</dbReference>
<dbReference type="SUPFAM" id="SSF46785">
    <property type="entry name" value="Winged helix' DNA-binding domain"/>
    <property type="match status" value="1"/>
</dbReference>
<dbReference type="SMART" id="SM00866">
    <property type="entry name" value="UTRA"/>
    <property type="match status" value="1"/>
</dbReference>
<dbReference type="Pfam" id="PF00392">
    <property type="entry name" value="GntR"/>
    <property type="match status" value="1"/>
</dbReference>
<sequence length="249" mass="28587">MKKIEFDDKLNKPSLAFQPLYKQVEEHVKQLIIERRWNPGEALPNEFQLAEELGVSQGTVRKALNGLTAAKILTRQQGVGTFVSEHNTQQSLYRFFPLIADGKHPELPAATLVSLAIEKVSPIVLKQLGLSEKDKVIHLVRQRLLDSQVCIHESIFLPYKYFESLMNETELPHTLYHYYQQSFNLTVQKTQDSIKAVLADAETARFLDIAEGDPLLEVQRVTQTIDDKIIEYRVSKCLSDKYHYFVELS</sequence>
<dbReference type="PRINTS" id="PR00035">
    <property type="entry name" value="HTHGNTR"/>
</dbReference>